<evidence type="ECO:0000256" key="1">
    <source>
        <dbReference type="ARBA" id="ARBA00023157"/>
    </source>
</evidence>
<keyword evidence="1" id="KW-1015">Disulfide bond</keyword>
<reference evidence="3" key="1">
    <citation type="journal article" date="2014" name="Int. J. Syst. Evol. Microbiol.">
        <title>Complete genome sequence of Corynebacterium casei LMG S-19264T (=DSM 44701T), isolated from a smear-ripened cheese.</title>
        <authorList>
            <consortium name="US DOE Joint Genome Institute (JGI-PGF)"/>
            <person name="Walter F."/>
            <person name="Albersmeier A."/>
            <person name="Kalinowski J."/>
            <person name="Ruckert C."/>
        </authorList>
    </citation>
    <scope>NUCLEOTIDE SEQUENCE</scope>
    <source>
        <strain evidence="3">CGMCC 1.12698</strain>
    </source>
</reference>
<name>A0A917EUA4_9BACI</name>
<accession>A0A917EUA4</accession>
<dbReference type="SUPFAM" id="SSF52833">
    <property type="entry name" value="Thioredoxin-like"/>
    <property type="match status" value="1"/>
</dbReference>
<dbReference type="CDD" id="cd02966">
    <property type="entry name" value="TlpA_like_family"/>
    <property type="match status" value="1"/>
</dbReference>
<dbReference type="AlphaFoldDB" id="A0A917EUA4"/>
<organism evidence="3 4">
    <name type="scientific">Priestia taiwanensis</name>
    <dbReference type="NCBI Taxonomy" id="1347902"/>
    <lineage>
        <taxon>Bacteria</taxon>
        <taxon>Bacillati</taxon>
        <taxon>Bacillota</taxon>
        <taxon>Bacilli</taxon>
        <taxon>Bacillales</taxon>
        <taxon>Bacillaceae</taxon>
        <taxon>Priestia</taxon>
    </lineage>
</organism>
<dbReference type="Pfam" id="PF00578">
    <property type="entry name" value="AhpC-TSA"/>
    <property type="match status" value="1"/>
</dbReference>
<dbReference type="PANTHER" id="PTHR42852">
    <property type="entry name" value="THIOL:DISULFIDE INTERCHANGE PROTEIN DSBE"/>
    <property type="match status" value="1"/>
</dbReference>
<dbReference type="InterPro" id="IPR050553">
    <property type="entry name" value="Thioredoxin_ResA/DsbE_sf"/>
</dbReference>
<gene>
    <name evidence="3" type="ORF">GCM10007140_38630</name>
</gene>
<evidence type="ECO:0000313" key="4">
    <source>
        <dbReference type="Proteomes" id="UP000605259"/>
    </source>
</evidence>
<evidence type="ECO:0000259" key="2">
    <source>
        <dbReference type="PROSITE" id="PS51352"/>
    </source>
</evidence>
<feature type="domain" description="Thioredoxin" evidence="2">
    <location>
        <begin position="48"/>
        <end position="187"/>
    </location>
</feature>
<dbReference type="GO" id="GO:0016491">
    <property type="term" value="F:oxidoreductase activity"/>
    <property type="evidence" value="ECO:0007669"/>
    <property type="project" value="InterPro"/>
</dbReference>
<dbReference type="InterPro" id="IPR036249">
    <property type="entry name" value="Thioredoxin-like_sf"/>
</dbReference>
<evidence type="ECO:0000313" key="3">
    <source>
        <dbReference type="EMBL" id="GGE85472.1"/>
    </source>
</evidence>
<dbReference type="PROSITE" id="PS51352">
    <property type="entry name" value="THIOREDOXIN_2"/>
    <property type="match status" value="1"/>
</dbReference>
<comment type="caution">
    <text evidence="3">The sequence shown here is derived from an EMBL/GenBank/DDBJ whole genome shotgun (WGS) entry which is preliminary data.</text>
</comment>
<dbReference type="Gene3D" id="3.40.30.10">
    <property type="entry name" value="Glutaredoxin"/>
    <property type="match status" value="1"/>
</dbReference>
<dbReference type="RefSeq" id="WP_188390152.1">
    <property type="nucleotide sequence ID" value="NZ_BMFK01000010.1"/>
</dbReference>
<dbReference type="PANTHER" id="PTHR42852:SF1">
    <property type="entry name" value="THIOREDOXIN-LIKE PROTEIN YNEN"/>
    <property type="match status" value="1"/>
</dbReference>
<reference evidence="3" key="2">
    <citation type="submission" date="2020-09" db="EMBL/GenBank/DDBJ databases">
        <authorList>
            <person name="Sun Q."/>
            <person name="Zhou Y."/>
        </authorList>
    </citation>
    <scope>NUCLEOTIDE SEQUENCE</scope>
    <source>
        <strain evidence="3">CGMCC 1.12698</strain>
    </source>
</reference>
<keyword evidence="4" id="KW-1185">Reference proteome</keyword>
<dbReference type="InterPro" id="IPR000866">
    <property type="entry name" value="AhpC/TSA"/>
</dbReference>
<dbReference type="GO" id="GO:0016209">
    <property type="term" value="F:antioxidant activity"/>
    <property type="evidence" value="ECO:0007669"/>
    <property type="project" value="InterPro"/>
</dbReference>
<sequence>MNKLITIGITLVLILTVGFFLFQKNEPQKTTSKQTNTSTEQQSIEESPKIGFRAPSFSLTSLDNMTYSLKQTKGKPTVMFFWASWCPNCEALSPELERLYEKYKAEMEVYSVNLTSQDSFDRATRFAEEHQFSFPVLLDEDGTVAQAYRVIGTPTTYFIDKNGIIVDIVQGAANPAQFTEKFEKLVNTN</sequence>
<proteinExistence type="predicted"/>
<dbReference type="InterPro" id="IPR013766">
    <property type="entry name" value="Thioredoxin_domain"/>
</dbReference>
<protein>
    <submittedName>
        <fullName evidence="3">Thioredoxin</fullName>
    </submittedName>
</protein>
<dbReference type="Proteomes" id="UP000605259">
    <property type="component" value="Unassembled WGS sequence"/>
</dbReference>
<dbReference type="EMBL" id="BMFK01000010">
    <property type="protein sequence ID" value="GGE85472.1"/>
    <property type="molecule type" value="Genomic_DNA"/>
</dbReference>